<keyword evidence="2" id="KW-0966">Cell projection</keyword>
<evidence type="ECO:0000259" key="1">
    <source>
        <dbReference type="Pfam" id="PF07238"/>
    </source>
</evidence>
<organism evidence="2 3">
    <name type="scientific">Acidaminobacter hydrogenoformans DSM 2784</name>
    <dbReference type="NCBI Taxonomy" id="1120920"/>
    <lineage>
        <taxon>Bacteria</taxon>
        <taxon>Bacillati</taxon>
        <taxon>Bacillota</taxon>
        <taxon>Clostridia</taxon>
        <taxon>Peptostreptococcales</taxon>
        <taxon>Acidaminobacteraceae</taxon>
        <taxon>Acidaminobacter</taxon>
    </lineage>
</organism>
<reference evidence="2 3" key="1">
    <citation type="submission" date="2016-10" db="EMBL/GenBank/DDBJ databases">
        <authorList>
            <person name="de Groot N.N."/>
        </authorList>
    </citation>
    <scope>NUCLEOTIDE SEQUENCE [LARGE SCALE GENOMIC DNA]</scope>
    <source>
        <strain evidence="2 3">DSM 2784</strain>
    </source>
</reference>
<keyword evidence="3" id="KW-1185">Reference proteome</keyword>
<evidence type="ECO:0000313" key="2">
    <source>
        <dbReference type="EMBL" id="SCZ77762.1"/>
    </source>
</evidence>
<dbReference type="EMBL" id="FMWL01000003">
    <property type="protein sequence ID" value="SCZ77762.1"/>
    <property type="molecule type" value="Genomic_DNA"/>
</dbReference>
<protein>
    <submittedName>
        <fullName evidence="2">C-di-GMP-binding flagellar brake protein YcgR, contains PilZNR and PilZ domains</fullName>
    </submittedName>
</protein>
<accession>A0A1G5RUF1</accession>
<dbReference type="OrthoDB" id="3493at2"/>
<dbReference type="GO" id="GO:0035438">
    <property type="term" value="F:cyclic-di-GMP binding"/>
    <property type="evidence" value="ECO:0007669"/>
    <property type="project" value="InterPro"/>
</dbReference>
<proteinExistence type="predicted"/>
<dbReference type="RefSeq" id="WP_092589724.1">
    <property type="nucleotide sequence ID" value="NZ_FMWL01000003.1"/>
</dbReference>
<dbReference type="AlphaFoldDB" id="A0A1G5RUF1"/>
<evidence type="ECO:0000313" key="3">
    <source>
        <dbReference type="Proteomes" id="UP000199208"/>
    </source>
</evidence>
<dbReference type="Proteomes" id="UP000199208">
    <property type="component" value="Unassembled WGS sequence"/>
</dbReference>
<feature type="domain" description="PilZ" evidence="1">
    <location>
        <begin position="112"/>
        <end position="228"/>
    </location>
</feature>
<gene>
    <name evidence="2" type="ORF">SAMN03080599_00935</name>
</gene>
<dbReference type="Pfam" id="PF07238">
    <property type="entry name" value="PilZ"/>
    <property type="match status" value="1"/>
</dbReference>
<keyword evidence="2" id="KW-0969">Cilium</keyword>
<sequence length="238" mass="26566">MKGKRKLRLKLNQKVEFILPDHSVASSMVQDLCGLDAEGFDVESLSVEPVRFRVSVPVQNGKERLLEVAVPQEVLIYGGERIYALRVAVGRCFSDEVPLYSLEVLGLLGELQRRQNVRIVVSLPVRFQEVLKQSRLSSKDFVKGLPMVEGYLSDLSAGGLKLVTSSKLTKGQSILLSFRLGDETLNVAGTVKHHAASEPPGGQAYCYGIQFEALPVRLEDKIARFVFERLRQNRKLEL</sequence>
<dbReference type="STRING" id="1120920.SAMN03080599_00935"/>
<dbReference type="Gene3D" id="2.40.10.220">
    <property type="entry name" value="predicted glycosyltransferase like domains"/>
    <property type="match status" value="1"/>
</dbReference>
<name>A0A1G5RUF1_9FIRM</name>
<dbReference type="InterPro" id="IPR009875">
    <property type="entry name" value="PilZ_domain"/>
</dbReference>
<keyword evidence="2" id="KW-0282">Flagellum</keyword>